<dbReference type="Proteomes" id="UP000245119">
    <property type="component" value="Linkage Group LG1"/>
</dbReference>
<evidence type="ECO:0000256" key="1">
    <source>
        <dbReference type="SAM" id="MobiDB-lite"/>
    </source>
</evidence>
<accession>A0A2T7PYJ4</accession>
<reference evidence="2 3" key="1">
    <citation type="submission" date="2018-04" db="EMBL/GenBank/DDBJ databases">
        <title>The genome of golden apple snail Pomacea canaliculata provides insight into stress tolerance and invasive adaptation.</title>
        <authorList>
            <person name="Liu C."/>
            <person name="Liu B."/>
            <person name="Ren Y."/>
            <person name="Zhang Y."/>
            <person name="Wang H."/>
            <person name="Li S."/>
            <person name="Jiang F."/>
            <person name="Yin L."/>
            <person name="Zhang G."/>
            <person name="Qian W."/>
            <person name="Fan W."/>
        </authorList>
    </citation>
    <scope>NUCLEOTIDE SEQUENCE [LARGE SCALE GENOMIC DNA]</scope>
    <source>
        <strain evidence="2">SZHN2017</strain>
        <tissue evidence="2">Muscle</tissue>
    </source>
</reference>
<dbReference type="EMBL" id="PZQS01000001">
    <property type="protein sequence ID" value="PVD38470.1"/>
    <property type="molecule type" value="Genomic_DNA"/>
</dbReference>
<feature type="region of interest" description="Disordered" evidence="1">
    <location>
        <begin position="1"/>
        <end position="45"/>
    </location>
</feature>
<dbReference type="AlphaFoldDB" id="A0A2T7PYJ4"/>
<evidence type="ECO:0000313" key="2">
    <source>
        <dbReference type="EMBL" id="PVD38470.1"/>
    </source>
</evidence>
<sequence length="71" mass="7660">MPDPRSKLPPVNPVGEGKAAREKRWSPPPHKTGAEKREKGRSVNNARVALKLQSALGSAEEMATQKTALAM</sequence>
<comment type="caution">
    <text evidence="2">The sequence shown here is derived from an EMBL/GenBank/DDBJ whole genome shotgun (WGS) entry which is preliminary data.</text>
</comment>
<proteinExistence type="predicted"/>
<gene>
    <name evidence="2" type="ORF">C0Q70_01085</name>
</gene>
<protein>
    <submittedName>
        <fullName evidence="2">Uncharacterized protein</fullName>
    </submittedName>
</protein>
<organism evidence="2 3">
    <name type="scientific">Pomacea canaliculata</name>
    <name type="common">Golden apple snail</name>
    <dbReference type="NCBI Taxonomy" id="400727"/>
    <lineage>
        <taxon>Eukaryota</taxon>
        <taxon>Metazoa</taxon>
        <taxon>Spiralia</taxon>
        <taxon>Lophotrochozoa</taxon>
        <taxon>Mollusca</taxon>
        <taxon>Gastropoda</taxon>
        <taxon>Caenogastropoda</taxon>
        <taxon>Architaenioglossa</taxon>
        <taxon>Ampullarioidea</taxon>
        <taxon>Ampullariidae</taxon>
        <taxon>Pomacea</taxon>
    </lineage>
</organism>
<feature type="compositionally biased region" description="Basic and acidic residues" evidence="1">
    <location>
        <begin position="32"/>
        <end position="41"/>
    </location>
</feature>
<evidence type="ECO:0000313" key="3">
    <source>
        <dbReference type="Proteomes" id="UP000245119"/>
    </source>
</evidence>
<keyword evidence="3" id="KW-1185">Reference proteome</keyword>
<name>A0A2T7PYJ4_POMCA</name>